<evidence type="ECO:0000256" key="2">
    <source>
        <dbReference type="SAM" id="SignalP"/>
    </source>
</evidence>
<dbReference type="Proteomes" id="UP001595886">
    <property type="component" value="Unassembled WGS sequence"/>
</dbReference>
<feature type="chain" id="PRO_5047342802" evidence="2">
    <location>
        <begin position="24"/>
        <end position="526"/>
    </location>
</feature>
<dbReference type="PANTHER" id="PTHR46825">
    <property type="entry name" value="D-ALANYL-D-ALANINE-CARBOXYPEPTIDASE/ENDOPEPTIDASE AMPH"/>
    <property type="match status" value="1"/>
</dbReference>
<name>A0ABV9QSN2_9GAMM</name>
<dbReference type="InterPro" id="IPR001466">
    <property type="entry name" value="Beta-lactam-related"/>
</dbReference>
<dbReference type="Gene3D" id="3.40.710.10">
    <property type="entry name" value="DD-peptidase/beta-lactamase superfamily"/>
    <property type="match status" value="1"/>
</dbReference>
<gene>
    <name evidence="4" type="ORF">ACFO6Q_08490</name>
</gene>
<dbReference type="RefSeq" id="WP_380020203.1">
    <property type="nucleotide sequence ID" value="NZ_JBHSHD010000007.1"/>
</dbReference>
<dbReference type="GO" id="GO:0016787">
    <property type="term" value="F:hydrolase activity"/>
    <property type="evidence" value="ECO:0007669"/>
    <property type="project" value="UniProtKB-KW"/>
</dbReference>
<sequence length="526" mass="56044">MRKTTFACTLAAILLTGTVAAQAPGPEGNSQWDAALRSGLRPGLLKAGEPMPGWSLRERMAHYKVPGVAVAVLKGGEVVYAAGFGVREAGTQDAVDADTLFSVGSISKVVASATSLRLVAQGRIELDRNVDDYLKSWRIPAAPGIENPKVTMRMLLSHTSGLGVHGFEDYLPGEKLPTLIETLDGKPPAKNEPVRLQHAPGTQGDYSGGGVMVEQKAIEDVSGLPLARLARAQVFEPVGMRRSTFDNPVPASLGNIAKAHDAEGKPTALPRGWQAFPEQAASGLWTSANELGAFVGALIESYRGKGDFLPQGIAIQMMTEVSPGSRGLGPQLSGSGVTRRFFHNGDNDSYHAAFEGYLETGDGFVILTNAKNSKGLRGEIRNALTDALGRELRPPIRAIELDLKAPAYADYAGTYRIDAAVPMDLRGDLADTFEFDALAVEMKDGTLTADLPGESKPSPLLPLTPARFYATRYGVELQFHRDAHGAVRAVSVESDGAQAYYRREAAERKPAAAGATEAARMPEKKP</sequence>
<keyword evidence="5" id="KW-1185">Reference proteome</keyword>
<dbReference type="InterPro" id="IPR050491">
    <property type="entry name" value="AmpC-like"/>
</dbReference>
<proteinExistence type="predicted"/>
<feature type="region of interest" description="Disordered" evidence="1">
    <location>
        <begin position="503"/>
        <end position="526"/>
    </location>
</feature>
<keyword evidence="4" id="KW-0378">Hydrolase</keyword>
<organism evidence="4 5">
    <name type="scientific">Dokdonella ginsengisoli</name>
    <dbReference type="NCBI Taxonomy" id="363846"/>
    <lineage>
        <taxon>Bacteria</taxon>
        <taxon>Pseudomonadati</taxon>
        <taxon>Pseudomonadota</taxon>
        <taxon>Gammaproteobacteria</taxon>
        <taxon>Lysobacterales</taxon>
        <taxon>Rhodanobacteraceae</taxon>
        <taxon>Dokdonella</taxon>
    </lineage>
</organism>
<dbReference type="SUPFAM" id="SSF56601">
    <property type="entry name" value="beta-lactamase/transpeptidase-like"/>
    <property type="match status" value="1"/>
</dbReference>
<evidence type="ECO:0000259" key="3">
    <source>
        <dbReference type="Pfam" id="PF00144"/>
    </source>
</evidence>
<accession>A0ABV9QSN2</accession>
<feature type="signal peptide" evidence="2">
    <location>
        <begin position="1"/>
        <end position="23"/>
    </location>
</feature>
<dbReference type="InterPro" id="IPR012338">
    <property type="entry name" value="Beta-lactam/transpept-like"/>
</dbReference>
<evidence type="ECO:0000313" key="5">
    <source>
        <dbReference type="Proteomes" id="UP001595886"/>
    </source>
</evidence>
<protein>
    <submittedName>
        <fullName evidence="4">Serine hydrolase domain-containing protein</fullName>
        <ecNumber evidence="4">3.-.-.-</ecNumber>
    </submittedName>
</protein>
<reference evidence="5" key="1">
    <citation type="journal article" date="2019" name="Int. J. Syst. Evol. Microbiol.">
        <title>The Global Catalogue of Microorganisms (GCM) 10K type strain sequencing project: providing services to taxonomists for standard genome sequencing and annotation.</title>
        <authorList>
            <consortium name="The Broad Institute Genomics Platform"/>
            <consortium name="The Broad Institute Genome Sequencing Center for Infectious Disease"/>
            <person name="Wu L."/>
            <person name="Ma J."/>
        </authorList>
    </citation>
    <scope>NUCLEOTIDE SEQUENCE [LARGE SCALE GENOMIC DNA]</scope>
    <source>
        <strain evidence="5">CCUG 30340</strain>
    </source>
</reference>
<keyword evidence="2" id="KW-0732">Signal</keyword>
<feature type="domain" description="Beta-lactamase-related" evidence="3">
    <location>
        <begin position="57"/>
        <end position="375"/>
    </location>
</feature>
<evidence type="ECO:0000313" key="4">
    <source>
        <dbReference type="EMBL" id="MFC4820360.1"/>
    </source>
</evidence>
<evidence type="ECO:0000256" key="1">
    <source>
        <dbReference type="SAM" id="MobiDB-lite"/>
    </source>
</evidence>
<dbReference type="Pfam" id="PF00144">
    <property type="entry name" value="Beta-lactamase"/>
    <property type="match status" value="1"/>
</dbReference>
<dbReference type="PANTHER" id="PTHR46825:SF12">
    <property type="entry name" value="PENICILLIN-BINDING PROTEIN 4"/>
    <property type="match status" value="1"/>
</dbReference>
<dbReference type="EC" id="3.-.-.-" evidence="4"/>
<comment type="caution">
    <text evidence="4">The sequence shown here is derived from an EMBL/GenBank/DDBJ whole genome shotgun (WGS) entry which is preliminary data.</text>
</comment>
<dbReference type="EMBL" id="JBHSHD010000007">
    <property type="protein sequence ID" value="MFC4820360.1"/>
    <property type="molecule type" value="Genomic_DNA"/>
</dbReference>